<dbReference type="GO" id="GO:0006351">
    <property type="term" value="P:DNA-templated transcription"/>
    <property type="evidence" value="ECO:0007669"/>
    <property type="project" value="UniProtKB-UniRule"/>
</dbReference>
<dbReference type="GO" id="GO:0000428">
    <property type="term" value="C:DNA-directed RNA polymerase complex"/>
    <property type="evidence" value="ECO:0007669"/>
    <property type="project" value="UniProtKB-KW"/>
</dbReference>
<keyword evidence="1 5" id="KW-0240">DNA-directed RNA polymerase</keyword>
<dbReference type="STRING" id="1122146.IV53_GL000904"/>
<dbReference type="GO" id="GO:0003899">
    <property type="term" value="F:DNA-directed RNA polymerase activity"/>
    <property type="evidence" value="ECO:0007669"/>
    <property type="project" value="UniProtKB-UniRule"/>
</dbReference>
<gene>
    <name evidence="5" type="primary">rpoY</name>
    <name evidence="6" type="ORF">IV53_GL000904</name>
</gene>
<reference evidence="6 7" key="1">
    <citation type="journal article" date="2015" name="Genome Announc.">
        <title>Expanding the biotechnology potential of lactobacilli through comparative genomics of 213 strains and associated genera.</title>
        <authorList>
            <person name="Sun Z."/>
            <person name="Harris H.M."/>
            <person name="McCann A."/>
            <person name="Guo C."/>
            <person name="Argimon S."/>
            <person name="Zhang W."/>
            <person name="Yang X."/>
            <person name="Jeffery I.B."/>
            <person name="Cooney J.C."/>
            <person name="Kagawa T.F."/>
            <person name="Liu W."/>
            <person name="Song Y."/>
            <person name="Salvetti E."/>
            <person name="Wrobel A."/>
            <person name="Rasinkangas P."/>
            <person name="Parkhill J."/>
            <person name="Rea M.C."/>
            <person name="O'Sullivan O."/>
            <person name="Ritari J."/>
            <person name="Douillard F.P."/>
            <person name="Paul Ross R."/>
            <person name="Yang R."/>
            <person name="Briner A.E."/>
            <person name="Felis G.E."/>
            <person name="de Vos W.M."/>
            <person name="Barrangou R."/>
            <person name="Klaenhammer T.R."/>
            <person name="Caufield P.W."/>
            <person name="Cui Y."/>
            <person name="Zhang H."/>
            <person name="O'Toole P.W."/>
        </authorList>
    </citation>
    <scope>NUCLEOTIDE SEQUENCE [LARGE SCALE GENOMIC DNA]</scope>
    <source>
        <strain evidence="6 7">DSM 22408</strain>
    </source>
</reference>
<evidence type="ECO:0000256" key="3">
    <source>
        <dbReference type="ARBA" id="ARBA00022695"/>
    </source>
</evidence>
<comment type="caution">
    <text evidence="6">The sequence shown here is derived from an EMBL/GenBank/DDBJ whole genome shotgun (WGS) entry which is preliminary data.</text>
</comment>
<name>A0A0R2KMT0_9LACO</name>
<evidence type="ECO:0000256" key="1">
    <source>
        <dbReference type="ARBA" id="ARBA00022478"/>
    </source>
</evidence>
<comment type="catalytic activity">
    <reaction evidence="5">
        <text>RNA(n) + a ribonucleoside 5'-triphosphate = RNA(n+1) + diphosphate</text>
        <dbReference type="Rhea" id="RHEA:21248"/>
        <dbReference type="Rhea" id="RHEA-COMP:14527"/>
        <dbReference type="Rhea" id="RHEA-COMP:17342"/>
        <dbReference type="ChEBI" id="CHEBI:33019"/>
        <dbReference type="ChEBI" id="CHEBI:61557"/>
        <dbReference type="ChEBI" id="CHEBI:140395"/>
        <dbReference type="EC" id="2.7.7.6"/>
    </reaction>
</comment>
<protein>
    <recommendedName>
        <fullName evidence="5">DNA-directed RNA polymerase subunit epsilon</fullName>
        <shortName evidence="5">RNAP epsilon subunit</shortName>
        <ecNumber evidence="5">2.7.7.6</ecNumber>
    </recommendedName>
    <alternativeName>
        <fullName evidence="5">RNA polymerase epsilon subunit</fullName>
    </alternativeName>
    <alternativeName>
        <fullName evidence="5">Transcriptase subunit epsilon</fullName>
    </alternativeName>
</protein>
<comment type="similarity">
    <text evidence="5">Belongs to the RNA polymerase subunit epsilon family.</text>
</comment>
<dbReference type="AlphaFoldDB" id="A0A0R2KMT0"/>
<dbReference type="OrthoDB" id="2147503at2"/>
<organism evidence="6 7">
    <name type="scientific">Ligilactobacillus ceti DSM 22408</name>
    <dbReference type="NCBI Taxonomy" id="1122146"/>
    <lineage>
        <taxon>Bacteria</taxon>
        <taxon>Bacillati</taxon>
        <taxon>Bacillota</taxon>
        <taxon>Bacilli</taxon>
        <taxon>Lactobacillales</taxon>
        <taxon>Lactobacillaceae</taxon>
        <taxon>Ligilactobacillus</taxon>
    </lineage>
</organism>
<accession>A0A0R2KMT0</accession>
<keyword evidence="4 5" id="KW-0804">Transcription</keyword>
<evidence type="ECO:0000313" key="7">
    <source>
        <dbReference type="Proteomes" id="UP000051500"/>
    </source>
</evidence>
<dbReference type="PATRIC" id="fig|1122146.4.peg.938"/>
<keyword evidence="2 5" id="KW-0808">Transferase</keyword>
<dbReference type="InterPro" id="IPR009907">
    <property type="entry name" value="RpoY"/>
</dbReference>
<dbReference type="HAMAP" id="MF_01553">
    <property type="entry name" value="RNApol_bact_RpoY"/>
    <property type="match status" value="1"/>
</dbReference>
<comment type="function">
    <text evidence="5">A non-essential component of RNA polymerase (RNAP).</text>
</comment>
<evidence type="ECO:0000256" key="4">
    <source>
        <dbReference type="ARBA" id="ARBA00023163"/>
    </source>
</evidence>
<evidence type="ECO:0000313" key="6">
    <source>
        <dbReference type="EMBL" id="KRN88934.1"/>
    </source>
</evidence>
<comment type="subunit">
    <text evidence="5">RNAP is composed of a core of 2 alpha, a beta and a beta' subunit. The core is associated with a delta subunit, and at least one of epsilon or omega. When a sigma factor is associated with the core the holoenzyme is formed, which can initiate transcription.</text>
</comment>
<sequence length="73" mass="8396">MIFKVYYQEDPTINPLRESTQSLYLEADSEAQARAIVANNVDYNVEFIEALSEAALEYEKNSKPDFAIVEFDK</sequence>
<dbReference type="eggNOG" id="COG5503">
    <property type="taxonomic scope" value="Bacteria"/>
</dbReference>
<proteinExistence type="inferred from homology"/>
<dbReference type="GO" id="GO:0003677">
    <property type="term" value="F:DNA binding"/>
    <property type="evidence" value="ECO:0007669"/>
    <property type="project" value="UniProtKB-UniRule"/>
</dbReference>
<evidence type="ECO:0000256" key="5">
    <source>
        <dbReference type="HAMAP-Rule" id="MF_01553"/>
    </source>
</evidence>
<dbReference type="EMBL" id="JQBZ01000025">
    <property type="protein sequence ID" value="KRN88934.1"/>
    <property type="molecule type" value="Genomic_DNA"/>
</dbReference>
<dbReference type="Pfam" id="PF07288">
    <property type="entry name" value="RpoY"/>
    <property type="match status" value="1"/>
</dbReference>
<keyword evidence="7" id="KW-1185">Reference proteome</keyword>
<keyword evidence="3 5" id="KW-0548">Nucleotidyltransferase</keyword>
<dbReference type="Gene3D" id="3.10.20.730">
    <property type="entry name" value="RNAP, epsilon subunit-like"/>
    <property type="match status" value="1"/>
</dbReference>
<dbReference type="RefSeq" id="WP_027107336.1">
    <property type="nucleotide sequence ID" value="NZ_JQBZ01000025.1"/>
</dbReference>
<dbReference type="Proteomes" id="UP000051500">
    <property type="component" value="Unassembled WGS sequence"/>
</dbReference>
<evidence type="ECO:0000256" key="2">
    <source>
        <dbReference type="ARBA" id="ARBA00022679"/>
    </source>
</evidence>
<dbReference type="EC" id="2.7.7.6" evidence="5"/>
<dbReference type="NCBIfam" id="NF010188">
    <property type="entry name" value="PRK13667.1"/>
    <property type="match status" value="1"/>
</dbReference>